<organism evidence="3 4">
    <name type="scientific">Plasmodium falciparum (isolate 3D7)</name>
    <dbReference type="NCBI Taxonomy" id="36329"/>
    <lineage>
        <taxon>Eukaryota</taxon>
        <taxon>Sar</taxon>
        <taxon>Alveolata</taxon>
        <taxon>Apicomplexa</taxon>
        <taxon>Aconoidasida</taxon>
        <taxon>Haemosporida</taxon>
        <taxon>Plasmodiidae</taxon>
        <taxon>Plasmodium</taxon>
        <taxon>Plasmodium (Laverania)</taxon>
    </lineage>
</organism>
<dbReference type="SMR" id="A0A5K1K8A8"/>
<dbReference type="EMBL" id="AL844509">
    <property type="protein sequence ID" value="VWP77466.1"/>
    <property type="molecule type" value="Genomic_DNA"/>
</dbReference>
<dbReference type="GO" id="GO:0000398">
    <property type="term" value="P:mRNA splicing, via spliceosome"/>
    <property type="evidence" value="ECO:0000318"/>
    <property type="project" value="GO_Central"/>
</dbReference>
<evidence type="ECO:0000256" key="1">
    <source>
        <dbReference type="SAM" id="MobiDB-lite"/>
    </source>
</evidence>
<sequence>MIPNMPNIPISSDIENVPNEQNITNETNITNGEYVSSGPNVSGGPNMPGGSNMPGGPNMPGGSNMPGGPNMPGGSNMPGGPNIPGGPSPPSIPQIPNLPTIPGMPNILNLPNLPNLSNFPNFPGLPNIPNLPGIVPHNINNSHFMSANPMNPIGMPFMPGLLPNMNTCDYYHKNLMPMHPGYDNYNNIMYGQPNNLGMPIPPNNMENINDMATNNPNMIKIYNKDSIANNSQKMMNTHLMNLHNNVNANYMNNYNMEKHGWVEMVAKNGRKFYYNSITKCSKWEKPNELKTKEEIRISEKTKWKEYSCSDGRKYWYHEEKNISVWDEPEEIKKIKLECALEDKELENKDNNKKENIKDEEDPEAETNDKSNASNNICDDMYNSNGEYKMNEKNKNIPFNNSSTNYVNVNNIEQINKKIDNNNNNNKSSLTWEKFDNKNDAREHLKFLFEEKKVNPKMTWDSALKILEADNRWSSLVILTKGEKKQLFCEYISHVIKRNNENERRKRQKSREIIFQTLLNWDKLNECTTYVEFASQFYKQEWWEWITEKERDEVFQDFMDGYKSKFKETRRKKRKQKMEILKQKFQEYATDNKNPLKWNDVQKYFRDDEDFHSLHKIDALAAWEDFYEKYHNVEKMKLKKKIYRILRKKREAFIELLNEYYENNILNMKTQWIFFVSKIYKDTRYTDILGHQGSSPRILFDEFIDSLQEQYLIHKSYIKKAYKEMDFTIDENITLEDFLKTFSNVQSKYNIPDANMNFIYLSLQKKLKQKKNKEIKHINKVAKYFSKFTELKPSMSYNKVISIMKNTSKWSVVCTLCPKEEQKLAAYNMWKTFINSQDLDNSSDSSYSNKMYNKNSRKKDISNSKEHEYYDDEDKTTSRNNKYLRDDESDSSAQTIESLRTIENASS</sequence>
<dbReference type="GO" id="GO:0003723">
    <property type="term" value="F:RNA binding"/>
    <property type="evidence" value="ECO:0000318"/>
    <property type="project" value="GO_Central"/>
</dbReference>
<feature type="compositionally biased region" description="Polar residues" evidence="1">
    <location>
        <begin position="890"/>
        <end position="906"/>
    </location>
</feature>
<dbReference type="RefSeq" id="XP_001349901.1">
    <property type="nucleotide sequence ID" value="XM_001349865.1"/>
</dbReference>
<feature type="compositionally biased region" description="Basic and acidic residues" evidence="1">
    <location>
        <begin position="347"/>
        <end position="356"/>
    </location>
</feature>
<dbReference type="PANTHER" id="PTHR11864:SF0">
    <property type="entry name" value="PRP40 PRE-MRNA PROCESSING FACTOR 40 HOMOLOG A (YEAST)"/>
    <property type="match status" value="1"/>
</dbReference>
<dbReference type="SUPFAM" id="SSF81698">
    <property type="entry name" value="FF domain"/>
    <property type="match status" value="2"/>
</dbReference>
<dbReference type="FunCoup" id="A0A5K1K8A8">
    <property type="interactions" value="497"/>
</dbReference>
<dbReference type="InterPro" id="IPR036020">
    <property type="entry name" value="WW_dom_sf"/>
</dbReference>
<dbReference type="SUPFAM" id="SSF51045">
    <property type="entry name" value="WW domain"/>
    <property type="match status" value="2"/>
</dbReference>
<dbReference type="InParanoid" id="A0A5K1K8A8"/>
<dbReference type="PROSITE" id="PS50020">
    <property type="entry name" value="WW_DOMAIN_2"/>
    <property type="match status" value="2"/>
</dbReference>
<feature type="region of interest" description="Disordered" evidence="1">
    <location>
        <begin position="28"/>
        <end position="98"/>
    </location>
</feature>
<feature type="compositionally biased region" description="Basic and acidic residues" evidence="1">
    <location>
        <begin position="857"/>
        <end position="867"/>
    </location>
</feature>
<keyword evidence="4" id="KW-1185">Reference proteome</keyword>
<dbReference type="Pfam" id="PF01846">
    <property type="entry name" value="FF"/>
    <property type="match status" value="2"/>
</dbReference>
<feature type="compositionally biased region" description="Low complexity" evidence="1">
    <location>
        <begin position="840"/>
        <end position="853"/>
    </location>
</feature>
<dbReference type="InterPro" id="IPR001202">
    <property type="entry name" value="WW_dom"/>
</dbReference>
<dbReference type="CDD" id="cd00201">
    <property type="entry name" value="WW"/>
    <property type="match status" value="1"/>
</dbReference>
<dbReference type="AlphaFoldDB" id="A0A5K1K8A8"/>
<dbReference type="Pfam" id="PF00397">
    <property type="entry name" value="WW"/>
    <property type="match status" value="1"/>
</dbReference>
<dbReference type="GO" id="GO:0071004">
    <property type="term" value="C:U2-type prespliceosome"/>
    <property type="evidence" value="ECO:0000318"/>
    <property type="project" value="GO_Central"/>
</dbReference>
<dbReference type="InterPro" id="IPR039726">
    <property type="entry name" value="Prp40-like"/>
</dbReference>
<reference evidence="4" key="1">
    <citation type="journal article" date="2002" name="Nature">
        <title>Genome sequence of the human malaria parasite Plasmodium falciparum.</title>
        <authorList>
            <person name="Gardner M.J."/>
            <person name="Hall N."/>
            <person name="Fung E."/>
            <person name="White O."/>
            <person name="Berriman M."/>
            <person name="Hyman R.W."/>
            <person name="Carlton J.M."/>
            <person name="Pain A."/>
            <person name="Nelson K.E."/>
            <person name="Bowman S."/>
            <person name="Paulsen I.T."/>
            <person name="James K."/>
            <person name="Eisen J.A."/>
            <person name="Rutherford K."/>
            <person name="Salzberg S.L."/>
            <person name="Craig A."/>
            <person name="Kyes S."/>
            <person name="Chan M.S."/>
            <person name="Nene V."/>
            <person name="Shallom S.J."/>
            <person name="Suh B."/>
            <person name="Peterson J."/>
            <person name="Angiuoli S."/>
            <person name="Pertea M."/>
            <person name="Allen J."/>
            <person name="Selengut J."/>
            <person name="Haft D."/>
            <person name="Mather M.W."/>
            <person name="Vaidya A.B."/>
            <person name="Martin D.M."/>
            <person name="Fairlamb A.H."/>
            <person name="Fraunholz M.J."/>
            <person name="Roos D.S."/>
            <person name="Ralph S.A."/>
            <person name="McFadden G.I."/>
            <person name="Cummings L.M."/>
            <person name="Subramanian G.M."/>
            <person name="Mungall C."/>
            <person name="Venter J.C."/>
            <person name="Carucci D.J."/>
            <person name="Hoffman S.L."/>
            <person name="Newbold C."/>
            <person name="Davis R.W."/>
            <person name="Fraser C.M."/>
            <person name="Barrell B."/>
        </authorList>
    </citation>
    <scope>NUCLEOTIDE SEQUENCE [LARGE SCALE GENOMIC DNA]</scope>
    <source>
        <strain evidence="4">Isolate 3D7</strain>
    </source>
</reference>
<dbReference type="VEuPathDB" id="PlasmoDB:PF3D7_1316500"/>
<dbReference type="PaxDb" id="5833-PF13_0091"/>
<dbReference type="Proteomes" id="UP000001450">
    <property type="component" value="Chromosome 13"/>
</dbReference>
<dbReference type="InterPro" id="IPR036517">
    <property type="entry name" value="FF_domain_sf"/>
</dbReference>
<evidence type="ECO:0000313" key="3">
    <source>
        <dbReference type="EMBL" id="VWP77466.1"/>
    </source>
</evidence>
<dbReference type="SMART" id="SM00441">
    <property type="entry name" value="FF"/>
    <property type="match status" value="3"/>
</dbReference>
<feature type="compositionally biased region" description="Low complexity" evidence="1">
    <location>
        <begin position="28"/>
        <end position="80"/>
    </location>
</feature>
<dbReference type="GO" id="GO:0045292">
    <property type="term" value="P:mRNA cis splicing, via spliceosome"/>
    <property type="evidence" value="ECO:0007669"/>
    <property type="project" value="InterPro"/>
</dbReference>
<dbReference type="OrthoDB" id="187617at2759"/>
<feature type="compositionally biased region" description="Pro residues" evidence="1">
    <location>
        <begin position="84"/>
        <end position="93"/>
    </location>
</feature>
<feature type="region of interest" description="Disordered" evidence="1">
    <location>
        <begin position="840"/>
        <end position="906"/>
    </location>
</feature>
<reference evidence="4" key="2">
    <citation type="journal article" date="2002" name="Nature">
        <title>Sequence of Plasmodium falciparum chromosomes 1, 3-9 and 13.</title>
        <authorList>
            <person name="Hall N."/>
            <person name="Pain A."/>
            <person name="Berriman M."/>
            <person name="Churcher C."/>
            <person name="Harris B."/>
            <person name="Harris D."/>
            <person name="Mungall K."/>
            <person name="Bowman S."/>
            <person name="Atkin R."/>
            <person name="Baker S."/>
            <person name="Barron A."/>
            <person name="Brooks K."/>
            <person name="Buckee C.O."/>
            <person name="Burrows C."/>
            <person name="Cherevach I."/>
            <person name="Chillingworth C."/>
            <person name="Chillingworth T."/>
            <person name="Christodoulou Z."/>
            <person name="Clark L."/>
            <person name="Clark R."/>
            <person name="Corto C."/>
            <person name="Cronin A."/>
            <person name="Davies R."/>
            <person name="Davies P."/>
            <person name="Dear P."/>
            <person name="Dearden F."/>
            <person name="Doggett J."/>
            <person name="Feltwell T."/>
            <person name="Goble A."/>
            <person name="Goodhead I."/>
            <person name="Gwilliam R."/>
            <person name="Hamlin N."/>
            <person name="Hance Z."/>
            <person name="Harper D."/>
            <person name="Hauser H."/>
            <person name="Hornsby T."/>
            <person name="Holroyd S."/>
            <person name="Horrocks P."/>
            <person name="Humphray S."/>
            <person name="Jagels K."/>
            <person name="James D."/>
            <person name="Johnson D."/>
            <person name="Kerhornou A."/>
            <person name="Knight A."/>
            <person name="Kontfortov B."/>
            <person name="Keyes S."/>
            <person name="Larke N."/>
            <person name="Lawson D."/>
            <person name="Lennard N."/>
            <person name="Line A."/>
            <person name="Maddison M."/>
            <person name="McLean J."/>
            <person name="Mooney P."/>
            <person name="Moule S."/>
            <person name="Murphy L."/>
            <person name="Oliver K."/>
            <person name="Ormond D."/>
            <person name="Price C."/>
            <person name="Quail M.A."/>
            <person name="Rabbinowitsch E."/>
            <person name="Rajandream M-A."/>
            <person name="Rutter S."/>
            <person name="Rutherford K.M."/>
            <person name="Sanders M."/>
            <person name="Simmonds M."/>
            <person name="Seeger K."/>
            <person name="Sharp S."/>
            <person name="Smith R."/>
            <person name="Squares R."/>
            <person name="Squares S."/>
            <person name="Stevens K."/>
            <person name="Taylor K."/>
            <person name="Tivey A."/>
            <person name="Unwin L."/>
            <person name="Whitehead S."/>
            <person name="Woodward J."/>
            <person name="Sulston J.E."/>
            <person name="Craig A."/>
            <person name="Newbold C."/>
            <person name="Barrell B.G."/>
        </authorList>
    </citation>
    <scope>NUCLEOTIDE SEQUENCE [LARGE SCALE GENOMIC DNA]</scope>
    <source>
        <strain evidence="4">Isolate 3D7</strain>
    </source>
</reference>
<accession>A0A5K1K8A8</accession>
<feature type="domain" description="WW" evidence="2">
    <location>
        <begin position="303"/>
        <end position="330"/>
    </location>
</feature>
<dbReference type="STRING" id="36329.A0A5K1K8A8"/>
<evidence type="ECO:0007829" key="5">
    <source>
        <dbReference type="PeptideAtlas" id="A0A5K1K8A8"/>
    </source>
</evidence>
<dbReference type="Pfam" id="PF25432">
    <property type="entry name" value="FF_PRPF40A"/>
    <property type="match status" value="1"/>
</dbReference>
<dbReference type="FunFam" id="2.20.70.10:FF:000105">
    <property type="entry name" value="Pre-mRNA-processing factor 40, putative"/>
    <property type="match status" value="1"/>
</dbReference>
<feature type="domain" description="WW" evidence="2">
    <location>
        <begin position="260"/>
        <end position="288"/>
    </location>
</feature>
<dbReference type="PANTHER" id="PTHR11864">
    <property type="entry name" value="PRE-MRNA-PROCESSING PROTEIN PRP40"/>
    <property type="match status" value="1"/>
</dbReference>
<gene>
    <name evidence="3" type="ORF">PF3D7_1316500</name>
</gene>
<dbReference type="IntAct" id="A0A5K1K8A8">
    <property type="interactions" value="2"/>
</dbReference>
<dbReference type="GeneID" id="814069"/>
<dbReference type="OMA" id="RDEIFQD"/>
<feature type="region of interest" description="Disordered" evidence="1">
    <location>
        <begin position="347"/>
        <end position="376"/>
    </location>
</feature>
<dbReference type="Gene3D" id="1.10.10.440">
    <property type="entry name" value="FF domain"/>
    <property type="match status" value="2"/>
</dbReference>
<evidence type="ECO:0000259" key="2">
    <source>
        <dbReference type="PROSITE" id="PS50020"/>
    </source>
</evidence>
<dbReference type="SMART" id="SM00456">
    <property type="entry name" value="WW"/>
    <property type="match status" value="2"/>
</dbReference>
<evidence type="ECO:0000313" key="4">
    <source>
        <dbReference type="Proteomes" id="UP000001450"/>
    </source>
</evidence>
<dbReference type="KEGG" id="pfa:PF3D7_1316500"/>
<dbReference type="Gene3D" id="2.20.70.10">
    <property type="match status" value="2"/>
</dbReference>
<keyword evidence="5" id="KW-1267">Proteomics identification</keyword>
<proteinExistence type="evidence at protein level"/>
<protein>
    <submittedName>
        <fullName evidence="3">Pre-mRNA-processing factor 40, putative</fullName>
    </submittedName>
</protein>
<dbReference type="InterPro" id="IPR002713">
    <property type="entry name" value="FF_domain"/>
</dbReference>
<dbReference type="GO" id="GO:0005685">
    <property type="term" value="C:U1 snRNP"/>
    <property type="evidence" value="ECO:0000318"/>
    <property type="project" value="GO_Central"/>
</dbReference>
<name>A0A5K1K8A8_PLAF7</name>